<feature type="region of interest" description="Disordered" evidence="4">
    <location>
        <begin position="59"/>
        <end position="166"/>
    </location>
</feature>
<dbReference type="InterPro" id="IPR001650">
    <property type="entry name" value="Helicase_C-like"/>
</dbReference>
<name>A0A5C5G4S1_9BASI</name>
<evidence type="ECO:0000256" key="3">
    <source>
        <dbReference type="ARBA" id="ARBA00022840"/>
    </source>
</evidence>
<keyword evidence="8" id="KW-1185">Reference proteome</keyword>
<dbReference type="GO" id="GO:0005634">
    <property type="term" value="C:nucleus"/>
    <property type="evidence" value="ECO:0007669"/>
    <property type="project" value="TreeGrafter"/>
</dbReference>
<dbReference type="Pfam" id="PF00271">
    <property type="entry name" value="Helicase_C"/>
    <property type="match status" value="1"/>
</dbReference>
<dbReference type="SMART" id="SM00487">
    <property type="entry name" value="DEXDc"/>
    <property type="match status" value="1"/>
</dbReference>
<dbReference type="GO" id="GO:0005524">
    <property type="term" value="F:ATP binding"/>
    <property type="evidence" value="ECO:0007669"/>
    <property type="project" value="UniProtKB-KW"/>
</dbReference>
<keyword evidence="2" id="KW-0378">Hydrolase</keyword>
<dbReference type="OrthoDB" id="2801544at2759"/>
<dbReference type="PANTHER" id="PTHR45626:SF51">
    <property type="entry name" value="SNF2-RELATED DOMAIN-CONTAINING PROTEIN"/>
    <property type="match status" value="1"/>
</dbReference>
<feature type="domain" description="Helicase ATP-binding" evidence="5">
    <location>
        <begin position="642"/>
        <end position="757"/>
    </location>
</feature>
<feature type="compositionally biased region" description="Polar residues" evidence="4">
    <location>
        <begin position="125"/>
        <end position="137"/>
    </location>
</feature>
<dbReference type="PANTHER" id="PTHR45626">
    <property type="entry name" value="TRANSCRIPTION TERMINATION FACTOR 2-RELATED"/>
    <property type="match status" value="1"/>
</dbReference>
<organism evidence="7 8">
    <name type="scientific">Rhodotorula diobovata</name>
    <dbReference type="NCBI Taxonomy" id="5288"/>
    <lineage>
        <taxon>Eukaryota</taxon>
        <taxon>Fungi</taxon>
        <taxon>Dikarya</taxon>
        <taxon>Basidiomycota</taxon>
        <taxon>Pucciniomycotina</taxon>
        <taxon>Microbotryomycetes</taxon>
        <taxon>Sporidiobolales</taxon>
        <taxon>Sporidiobolaceae</taxon>
        <taxon>Rhodotorula</taxon>
    </lineage>
</organism>
<dbReference type="InterPro" id="IPR049730">
    <property type="entry name" value="SNF2/RAD54-like_C"/>
</dbReference>
<dbReference type="GO" id="GO:0016787">
    <property type="term" value="F:hydrolase activity"/>
    <property type="evidence" value="ECO:0007669"/>
    <property type="project" value="UniProtKB-KW"/>
</dbReference>
<evidence type="ECO:0000313" key="8">
    <source>
        <dbReference type="Proteomes" id="UP000311382"/>
    </source>
</evidence>
<dbReference type="InterPro" id="IPR027417">
    <property type="entry name" value="P-loop_NTPase"/>
</dbReference>
<dbReference type="InterPro" id="IPR038718">
    <property type="entry name" value="SNF2-like_sf"/>
</dbReference>
<evidence type="ECO:0000259" key="6">
    <source>
        <dbReference type="PROSITE" id="PS51194"/>
    </source>
</evidence>
<evidence type="ECO:0000259" key="5">
    <source>
        <dbReference type="PROSITE" id="PS51192"/>
    </source>
</evidence>
<feature type="compositionally biased region" description="Basic and acidic residues" evidence="4">
    <location>
        <begin position="59"/>
        <end position="83"/>
    </location>
</feature>
<protein>
    <submittedName>
        <fullName evidence="7">Proteophosphoglycan ppg4</fullName>
    </submittedName>
</protein>
<dbReference type="InterPro" id="IPR050628">
    <property type="entry name" value="SNF2_RAD54_helicase_TF"/>
</dbReference>
<dbReference type="InterPro" id="IPR014001">
    <property type="entry name" value="Helicase_ATP-bd"/>
</dbReference>
<dbReference type="STRING" id="5288.A0A5C5G4S1"/>
<dbReference type="PROSITE" id="PS51192">
    <property type="entry name" value="HELICASE_ATP_BIND_1"/>
    <property type="match status" value="1"/>
</dbReference>
<feature type="domain" description="Helicase C-terminal" evidence="6">
    <location>
        <begin position="1091"/>
        <end position="1259"/>
    </location>
</feature>
<dbReference type="InterPro" id="IPR000330">
    <property type="entry name" value="SNF2_N"/>
</dbReference>
<keyword evidence="1" id="KW-0547">Nucleotide-binding</keyword>
<feature type="region of interest" description="Disordered" evidence="4">
    <location>
        <begin position="207"/>
        <end position="256"/>
    </location>
</feature>
<evidence type="ECO:0000256" key="1">
    <source>
        <dbReference type="ARBA" id="ARBA00022741"/>
    </source>
</evidence>
<dbReference type="GO" id="GO:0008094">
    <property type="term" value="F:ATP-dependent activity, acting on DNA"/>
    <property type="evidence" value="ECO:0007669"/>
    <property type="project" value="TreeGrafter"/>
</dbReference>
<accession>A0A5C5G4S1</accession>
<evidence type="ECO:0000313" key="7">
    <source>
        <dbReference type="EMBL" id="TNY23499.1"/>
    </source>
</evidence>
<reference evidence="7 8" key="1">
    <citation type="submission" date="2019-03" db="EMBL/GenBank/DDBJ databases">
        <title>Rhodosporidium diobovatum UCD-FST 08-225 genome sequencing, assembly, and annotation.</title>
        <authorList>
            <person name="Fakankun I.U."/>
            <person name="Fristensky B."/>
            <person name="Levin D.B."/>
        </authorList>
    </citation>
    <scope>NUCLEOTIDE SEQUENCE [LARGE SCALE GENOMIC DNA]</scope>
    <source>
        <strain evidence="7 8">UCD-FST 08-225</strain>
    </source>
</reference>
<dbReference type="PROSITE" id="PS51194">
    <property type="entry name" value="HELICASE_CTER"/>
    <property type="match status" value="1"/>
</dbReference>
<dbReference type="SUPFAM" id="SSF52540">
    <property type="entry name" value="P-loop containing nucleoside triphosphate hydrolases"/>
    <property type="match status" value="2"/>
</dbReference>
<proteinExistence type="predicted"/>
<dbReference type="Gene3D" id="3.40.50.300">
    <property type="entry name" value="P-loop containing nucleotide triphosphate hydrolases"/>
    <property type="match status" value="1"/>
</dbReference>
<feature type="region of interest" description="Disordered" evidence="4">
    <location>
        <begin position="1044"/>
        <end position="1066"/>
    </location>
</feature>
<evidence type="ECO:0000256" key="4">
    <source>
        <dbReference type="SAM" id="MobiDB-lite"/>
    </source>
</evidence>
<dbReference type="Gene3D" id="3.40.50.10810">
    <property type="entry name" value="Tandem AAA-ATPase domain"/>
    <property type="match status" value="2"/>
</dbReference>
<comment type="caution">
    <text evidence="7">The sequence shown here is derived from an EMBL/GenBank/DDBJ whole genome shotgun (WGS) entry which is preliminary data.</text>
</comment>
<dbReference type="Proteomes" id="UP000311382">
    <property type="component" value="Unassembled WGS sequence"/>
</dbReference>
<dbReference type="GO" id="GO:0006281">
    <property type="term" value="P:DNA repair"/>
    <property type="evidence" value="ECO:0007669"/>
    <property type="project" value="TreeGrafter"/>
</dbReference>
<feature type="compositionally biased region" description="Polar residues" evidence="4">
    <location>
        <begin position="147"/>
        <end position="161"/>
    </location>
</feature>
<evidence type="ECO:0000256" key="2">
    <source>
        <dbReference type="ARBA" id="ARBA00022801"/>
    </source>
</evidence>
<sequence length="1300" mass="143692">MSDSSGRATLAPVKLESLPAILPPLPSTRHPDALVVMKEEPFLDRDELELRDWIEARGERPSAEEKGKCRAMDVEDESVRAQQDKPAAFVTPTTSEVLEGVPFPTPALTPRLGTDDASHWRQPGSPETRNVRCTATVNDPRRHGQAPLTSAGGSPSRQSSRPAPIPLDRLLPVGTIVLLQHRFASGVQHDVAEDGWIVLSKDTLEPVPPPAPDPSLDPVPLEPRPVAPRNSSAKGSSSKSKKRRASTAAGPAAKKVKVSAHPHLEALVTLSAAHVLRAMVRAVGEEQDAAIVRVYLIPQDLPELRGPAAFVKVRARPPGSSIVALLSAVRVHAGEWDGDVQNGDLPGFMSETDGRSLLEVYRDITSPSAEVSFVDDLDAPDEVKHRLSWVLANKPEGVQSDLFPYQHATLAKMLARELAPQDILSPTFLRRSTRVGGEERSFFVSLDGGVRLEPLTVREPKGGILAEDMGVGKTLMVLALVMTTLSELPKLDGVSTYLDGSPSPPPSVLLTDVSVDFPFPFEMADAKRLKPRVPMQLFGVELDHRSQLERDAALARQAAEDAKVPDLPFPSLRSLMVHKVKTSPLACRYPHFDEVDGEHPLPQALFDLLQKTPPFYRLFPSSTQREARRRDDSKPVKIIVAPTTLIIVPTELVRQWAGEIEKHIRPKALRVLVLRTSKDKFRSADELATFDVILMSVARFSDAAEAGDMSLRGVHWRRIVIDEGHVLAHANLTRKLAEELRAESRWAVSGTPSTNLRGGETGETSALFASNSATGGDRTDLDRLGNLFARFVKHPAFPRPDSLRKLVQSHVLGGGERASRLETVFNRAIVRHHSDVVSSCIQLPKMETSIVEIEMEEAERRVYNTLVGFFVSNSITSQRVDVDYLFHKSKRAELDTLCSNLATATTFFGSAEYYSHLVEARKYAEESLATKRSADWSDDDRAKQRKVVEVFQEALDDPEVALTAATPAVAVEVAGLDDELVRTFVGLRASHNPRGRTLVSQNELVRMRVDLKELQREDVKAWEDDEELVEELITFEDKRKRVDARPKNYEPDPDEQPLFKKRGKKDATPLVPLPDDSVFCRVQLVRTTSSKINYIVSELRMYPDEKFIIFSSSNVDLLFSNLSETLDLVGISHTIFASGHARIGDRGAIAQRFNAATAAECQAILVDAKLGGRGITLTSATRMIFLEPVWKPDLEVQASKRAHRLGQTKEVYLQILVVKTTFEEALLQRRKELKSEEFDKRVKAPQQDQQLRTRLQQAQYLEPGNASSSPMGAVSPAFDPPVMLIREDSGRGGTLMRSTG</sequence>
<feature type="compositionally biased region" description="Pro residues" evidence="4">
    <location>
        <begin position="207"/>
        <end position="226"/>
    </location>
</feature>
<dbReference type="Pfam" id="PF00176">
    <property type="entry name" value="SNF2-rel_dom"/>
    <property type="match status" value="1"/>
</dbReference>
<dbReference type="CDD" id="cd18793">
    <property type="entry name" value="SF2_C_SNF"/>
    <property type="match status" value="1"/>
</dbReference>
<dbReference type="EMBL" id="SOZI01000011">
    <property type="protein sequence ID" value="TNY23499.1"/>
    <property type="molecule type" value="Genomic_DNA"/>
</dbReference>
<keyword evidence="3" id="KW-0067">ATP-binding</keyword>
<gene>
    <name evidence="7" type="ORF">DMC30DRAFT_347302</name>
</gene>